<dbReference type="AlphaFoldDB" id="A0A841ET30"/>
<feature type="coiled-coil region" evidence="1">
    <location>
        <begin position="101"/>
        <end position="128"/>
    </location>
</feature>
<evidence type="ECO:0000313" key="2">
    <source>
        <dbReference type="EMBL" id="MBB6005504.1"/>
    </source>
</evidence>
<dbReference type="RefSeq" id="WP_184137386.1">
    <property type="nucleotide sequence ID" value="NZ_JACHKT010000047.1"/>
</dbReference>
<name>A0A841ET30_9BACT</name>
<organism evidence="2 3">
    <name type="scientific">Arcicella rosea</name>
    <dbReference type="NCBI Taxonomy" id="502909"/>
    <lineage>
        <taxon>Bacteria</taxon>
        <taxon>Pseudomonadati</taxon>
        <taxon>Bacteroidota</taxon>
        <taxon>Cytophagia</taxon>
        <taxon>Cytophagales</taxon>
        <taxon>Flectobacillaceae</taxon>
        <taxon>Arcicella</taxon>
    </lineage>
</organism>
<gene>
    <name evidence="2" type="ORF">HNP25_004178</name>
</gene>
<dbReference type="Proteomes" id="UP000524404">
    <property type="component" value="Unassembled WGS sequence"/>
</dbReference>
<comment type="caution">
    <text evidence="2">The sequence shown here is derived from an EMBL/GenBank/DDBJ whole genome shotgun (WGS) entry which is preliminary data.</text>
</comment>
<evidence type="ECO:0000256" key="1">
    <source>
        <dbReference type="SAM" id="Coils"/>
    </source>
</evidence>
<keyword evidence="3" id="KW-1185">Reference proteome</keyword>
<dbReference type="EMBL" id="JACHKT010000047">
    <property type="protein sequence ID" value="MBB6005504.1"/>
    <property type="molecule type" value="Genomic_DNA"/>
</dbReference>
<sequence>MNYSFTIFRNAILFIILILMTICSDAYSRVEKNILSDSISQALTEKYVEFGTQKLNELIAFNDANDLRGESYKNSYVIDFAKVLGTGTDPDAYNLTLQYNLAKYGLTLEKANKIKEQLEIELSAINQSLTGKARIFVGFNLYIGGVILTRNPNQDDLNKFPDLKKYAADEKTFLIDDLQNKYTKIFNDVITQITNKGLGNKYVVVGYGAYEETLPIISTDNKIQLSQKRKSGWWFKIKDDVVFSGKKPTPQSIYSTISFPAGEINIGLTAISKEIADAILNRRKPEKPFTINPGSYLQTLLNNPTNLTEASPEGNTLKILVTTATSTEAQKQNVYLAIDNIAFKDIILWIDYASNKYQFYYGSGIPANKQKSKLEDLIVLAKVNPIYPTANPLVSILNGISGLIDELKIPERFWNPGVPNYNPILSDIYFWFSFANPSSIITQQFLIQIKPANNNESLYTAVRAEVALYCGFWNGLVDQVSGISKMGSFIVEVLTDSHKRNELFEGFSNFNKKATANGGYWNVIKQMFIEAHTGNFCKISEQIGEDVANIATIAIAFTKTGKLAQIAELLDRLDPLTLVFKGVGKITKFVYPFTKPLAQGITLGVYKFGKGVINITVENGNYIVKVAREAGQAFSDIDWSFVRYVQLQDALGNTHSYMMWVNPTENLQDFVKKCKKITEQVKDSQGKIPKNKDGFELSVIDDGSPDGTLGFVTPATVFIRFKDKLGKINVNWDDLQIQKLSDKFSDFTETDVTAFLKDFENSGEDFFQRFSTGELDPLAWKILKTIDTRLHLDPNRLKKLSDMLKNNNFGTNGIKWTQEQFQNVFSKLKKNGKEGITVVETEVLEDGLTESIELVVGKTLTGEELIDALATLNKSNITGKDKLLKELCCESDWKFVGAEMVIRAVEKDNLWASVSAFEETFNGGANLGGIRYIDISLKTGERIEVKSWAKIYKTSFLKQFVGKDLLQIESLGELRWVFDSKYPGGITKLKSDIITMLRTNDGRNVLKQINADKANKLLNRSDLIDTAPDAIADAFINYFDNNTNFSKIFLLK</sequence>
<protein>
    <submittedName>
        <fullName evidence="2">Uncharacterized protein</fullName>
    </submittedName>
</protein>
<accession>A0A841ET30</accession>
<keyword evidence="1" id="KW-0175">Coiled coil</keyword>
<proteinExistence type="predicted"/>
<evidence type="ECO:0000313" key="3">
    <source>
        <dbReference type="Proteomes" id="UP000524404"/>
    </source>
</evidence>
<reference evidence="2 3" key="1">
    <citation type="submission" date="2020-08" db="EMBL/GenBank/DDBJ databases">
        <title>Functional genomics of gut bacteria from endangered species of beetles.</title>
        <authorList>
            <person name="Carlos-Shanley C."/>
        </authorList>
    </citation>
    <scope>NUCLEOTIDE SEQUENCE [LARGE SCALE GENOMIC DNA]</scope>
    <source>
        <strain evidence="2 3">S00070</strain>
    </source>
</reference>